<gene>
    <name evidence="2" type="ORF">Nepgr_006513</name>
</gene>
<dbReference type="EMBL" id="BSYO01000005">
    <property type="protein sequence ID" value="GMH04673.1"/>
    <property type="molecule type" value="Genomic_DNA"/>
</dbReference>
<reference evidence="2" key="1">
    <citation type="submission" date="2023-05" db="EMBL/GenBank/DDBJ databases">
        <title>Nepenthes gracilis genome sequencing.</title>
        <authorList>
            <person name="Fukushima K."/>
        </authorList>
    </citation>
    <scope>NUCLEOTIDE SEQUENCE</scope>
    <source>
        <strain evidence="2">SING2019-196</strain>
    </source>
</reference>
<feature type="region of interest" description="Disordered" evidence="1">
    <location>
        <begin position="1"/>
        <end position="26"/>
    </location>
</feature>
<dbReference type="AlphaFoldDB" id="A0AAD3S5A8"/>
<evidence type="ECO:0000313" key="3">
    <source>
        <dbReference type="Proteomes" id="UP001279734"/>
    </source>
</evidence>
<sequence length="190" mass="21597">MTGNDRPRPATGISERGNHPIEHPRPSGVRIAKLAVDDVPAMPCVKPITEDPTSDKNRYLILSEKVQNQDLSDIPEQRHAELKKLCADHILKQILPPGVEVPSSFETIVKYSTFECHIAHLNITEELLPYKDVIADVHSNLIERELRGNSKLDHLIHGDLGFKHRNLIYYKNYPRIRTVLNKVGTITNEF</sequence>
<proteinExistence type="predicted"/>
<evidence type="ECO:0000313" key="2">
    <source>
        <dbReference type="EMBL" id="GMH04673.1"/>
    </source>
</evidence>
<dbReference type="Proteomes" id="UP001279734">
    <property type="component" value="Unassembled WGS sequence"/>
</dbReference>
<evidence type="ECO:0000256" key="1">
    <source>
        <dbReference type="SAM" id="MobiDB-lite"/>
    </source>
</evidence>
<accession>A0AAD3S5A8</accession>
<organism evidence="2 3">
    <name type="scientific">Nepenthes gracilis</name>
    <name type="common">Slender pitcher plant</name>
    <dbReference type="NCBI Taxonomy" id="150966"/>
    <lineage>
        <taxon>Eukaryota</taxon>
        <taxon>Viridiplantae</taxon>
        <taxon>Streptophyta</taxon>
        <taxon>Embryophyta</taxon>
        <taxon>Tracheophyta</taxon>
        <taxon>Spermatophyta</taxon>
        <taxon>Magnoliopsida</taxon>
        <taxon>eudicotyledons</taxon>
        <taxon>Gunneridae</taxon>
        <taxon>Pentapetalae</taxon>
        <taxon>Caryophyllales</taxon>
        <taxon>Nepenthaceae</taxon>
        <taxon>Nepenthes</taxon>
    </lineage>
</organism>
<comment type="caution">
    <text evidence="2">The sequence shown here is derived from an EMBL/GenBank/DDBJ whole genome shotgun (WGS) entry which is preliminary data.</text>
</comment>
<name>A0AAD3S5A8_NEPGR</name>
<protein>
    <submittedName>
        <fullName evidence="2">Uncharacterized protein</fullName>
    </submittedName>
</protein>
<keyword evidence="3" id="KW-1185">Reference proteome</keyword>
<feature type="compositionally biased region" description="Basic and acidic residues" evidence="1">
    <location>
        <begin position="16"/>
        <end position="25"/>
    </location>
</feature>